<organism evidence="15 16">
    <name type="scientific">Wallemia ichthyophaga (strain EXF-994 / CBS 113033)</name>
    <dbReference type="NCBI Taxonomy" id="1299270"/>
    <lineage>
        <taxon>Eukaryota</taxon>
        <taxon>Fungi</taxon>
        <taxon>Dikarya</taxon>
        <taxon>Basidiomycota</taxon>
        <taxon>Wallemiomycotina</taxon>
        <taxon>Wallemiomycetes</taxon>
        <taxon>Wallemiales</taxon>
        <taxon>Wallemiaceae</taxon>
        <taxon>Wallemia</taxon>
    </lineage>
</organism>
<dbReference type="KEGG" id="wic:J056_000901"/>
<proteinExistence type="inferred from homology"/>
<keyword evidence="8 12" id="KW-0256">Endoplasmic reticulum</keyword>
<dbReference type="PANTHER" id="PTHR45919">
    <property type="entry name" value="GDP-MAN:MAN(3)GLCNAC(2)-PP-DOL ALPHA-1,2-MANNOSYLTRANSFERASE"/>
    <property type="match status" value="1"/>
</dbReference>
<evidence type="ECO:0000256" key="3">
    <source>
        <dbReference type="ARBA" id="ARBA00012645"/>
    </source>
</evidence>
<dbReference type="InterPro" id="IPR001296">
    <property type="entry name" value="Glyco_trans_1"/>
</dbReference>
<dbReference type="STRING" id="1299270.R9ADW8"/>
<evidence type="ECO:0000256" key="8">
    <source>
        <dbReference type="ARBA" id="ARBA00022824"/>
    </source>
</evidence>
<feature type="domain" description="ALG11 mannosyltransferase N-terminal" evidence="14">
    <location>
        <begin position="27"/>
        <end position="233"/>
    </location>
</feature>
<evidence type="ECO:0000256" key="4">
    <source>
        <dbReference type="ARBA" id="ARBA00022018"/>
    </source>
</evidence>
<evidence type="ECO:0000256" key="6">
    <source>
        <dbReference type="ARBA" id="ARBA00022679"/>
    </source>
</evidence>
<evidence type="ECO:0000256" key="1">
    <source>
        <dbReference type="ARBA" id="ARBA00004389"/>
    </source>
</evidence>
<dbReference type="EC" id="2.4.1.131" evidence="3 12"/>
<evidence type="ECO:0000256" key="7">
    <source>
        <dbReference type="ARBA" id="ARBA00022692"/>
    </source>
</evidence>
<keyword evidence="7" id="KW-0812">Transmembrane</keyword>
<dbReference type="PANTHER" id="PTHR45919:SF1">
    <property type="entry name" value="GDP-MAN:MAN(3)GLCNAC(2)-PP-DOL ALPHA-1,2-MANNOSYLTRANSFERASE"/>
    <property type="match status" value="1"/>
</dbReference>
<comment type="pathway">
    <text evidence="2 12">Protein modification; protein glycosylation.</text>
</comment>
<dbReference type="OrthoDB" id="2276068at2759"/>
<dbReference type="GO" id="GO:0004377">
    <property type="term" value="F:GDP-Man:Man(3)GlcNAc(2)-PP-Dol alpha-1,2-mannosyltransferase activity"/>
    <property type="evidence" value="ECO:0007669"/>
    <property type="project" value="UniProtKB-UniRule"/>
</dbReference>
<evidence type="ECO:0000259" key="13">
    <source>
        <dbReference type="Pfam" id="PF00534"/>
    </source>
</evidence>
<evidence type="ECO:0000313" key="16">
    <source>
        <dbReference type="Proteomes" id="UP000014064"/>
    </source>
</evidence>
<dbReference type="InterPro" id="IPR038013">
    <property type="entry name" value="ALG11"/>
</dbReference>
<evidence type="ECO:0000313" key="15">
    <source>
        <dbReference type="EMBL" id="EOR00363.1"/>
    </source>
</evidence>
<dbReference type="GO" id="GO:0006487">
    <property type="term" value="P:protein N-linked glycosylation"/>
    <property type="evidence" value="ECO:0007669"/>
    <property type="project" value="TreeGrafter"/>
</dbReference>
<dbReference type="GO" id="GO:0005789">
    <property type="term" value="C:endoplasmic reticulum membrane"/>
    <property type="evidence" value="ECO:0007669"/>
    <property type="project" value="UniProtKB-SubCell"/>
</dbReference>
<dbReference type="OMA" id="ARLYGWV"/>
<keyword evidence="16" id="KW-1185">Reference proteome</keyword>
<evidence type="ECO:0000256" key="2">
    <source>
        <dbReference type="ARBA" id="ARBA00004922"/>
    </source>
</evidence>
<dbReference type="Pfam" id="PF15924">
    <property type="entry name" value="ALG11_N"/>
    <property type="match status" value="1"/>
</dbReference>
<keyword evidence="6 12" id="KW-0808">Transferase</keyword>
<dbReference type="InterPro" id="IPR031814">
    <property type="entry name" value="ALG11_N"/>
</dbReference>
<dbReference type="SUPFAM" id="SSF53756">
    <property type="entry name" value="UDP-Glycosyltransferase/glycogen phosphorylase"/>
    <property type="match status" value="1"/>
</dbReference>
<evidence type="ECO:0000256" key="9">
    <source>
        <dbReference type="ARBA" id="ARBA00022989"/>
    </source>
</evidence>
<evidence type="ECO:0000256" key="5">
    <source>
        <dbReference type="ARBA" id="ARBA00022676"/>
    </source>
</evidence>
<dbReference type="GeneID" id="20373853"/>
<sequence>MLLITASISVIILSIFIFKRSRNIGSNIAFFHPYCNAGGGGERVLWTAIQGIQSLTPNIHVLVYTGDSDSKQTLINNAKTKMSIDLNPQTIHFVRLRCRFLVDDKSWPYFTLLGQAIGSTILIIEALYRKNDFSVFIDTMGYAFTYPIVRLVKSRARIVAYTHYPTISSDMVSRVEKRHNDITNSSTITSSNILSRGKLIYYHALISAYSFCLKTCDVNMANSSWTGNHIRNLINREVKVVYPPCDTVALRDFSLEGRRKSILCVAQFRPEKAHSTQIKAFKELRDSHTNHKDSKLILLGSARNQDDLNRVEHLKSLAKSLGVDSSTEFIVNASFKVLLHSLSTASIGINTMVDEHFGINVVEYMAAGLIPLAHASAGPLLDIIVDYKGSKTGYHAREVKEFSERMNDIFNLSEHDAIQVRQRARESVMERLSDKTFNGNFLDALN</sequence>
<dbReference type="Gene3D" id="3.40.50.2000">
    <property type="entry name" value="Glycogen Phosphorylase B"/>
    <property type="match status" value="1"/>
</dbReference>
<gene>
    <name evidence="15" type="ORF">J056_000901</name>
</gene>
<dbReference type="RefSeq" id="XP_009268804.1">
    <property type="nucleotide sequence ID" value="XM_009270529.1"/>
</dbReference>
<comment type="similarity">
    <text evidence="12">Belongs to the glycosyltransferase group 1 family. Glycosyltransferase 4 subfamily.</text>
</comment>
<dbReference type="Pfam" id="PF00534">
    <property type="entry name" value="Glycos_transf_1"/>
    <property type="match status" value="1"/>
</dbReference>
<dbReference type="HOGENOM" id="CLU_017896_1_1_1"/>
<dbReference type="UniPathway" id="UPA00378"/>
<evidence type="ECO:0000256" key="10">
    <source>
        <dbReference type="ARBA" id="ARBA00023136"/>
    </source>
</evidence>
<dbReference type="eggNOG" id="KOG1387">
    <property type="taxonomic scope" value="Eukaryota"/>
</dbReference>
<name>R9ADW8_WALI9</name>
<dbReference type="Proteomes" id="UP000014064">
    <property type="component" value="Unassembled WGS sequence"/>
</dbReference>
<dbReference type="AlphaFoldDB" id="R9ADW8"/>
<evidence type="ECO:0000256" key="12">
    <source>
        <dbReference type="RuleBase" id="RU367051"/>
    </source>
</evidence>
<comment type="function">
    <text evidence="12">GDP-Man:Man(3)GlcNAc(2)-PP-Dol alpha-1,2-mannosyltransferase that operates in the biosynthetic pathway of dolichol-linked oligosaccharides, the glycan precursors employed in protein asparagine (N)-glycosylation. The assembly of dolichol-linked oligosaccharides begins on the cytosolic side of the endoplasmic reticulum membrane and finishes in its lumen. The sequential addition of sugars to dolichol pyrophosphate produces dolichol-linked oligosaccharides containing fourteen sugars, including two GlcNAcs, nine mannoses and three glucoses. Once assembled, the oligosaccharide is transferred from the lipid to nascent proteins by oligosaccharyltransferases. Catalyzes, on the cytoplasmic face of the endoplasmic reticulum, the addition of the fourth and fifth mannose residues to the dolichol-linked oligosaccharide chain, to produce Man(5)GlcNAc(2)-PP-dolichol core oligosaccharide.</text>
</comment>
<reference evidence="16" key="1">
    <citation type="journal article" date="2013" name="BMC Genomics">
        <title>Genome and transcriptome sequencing of the halophilic fungus Wallemia ichthyophaga: haloadaptations present and absent.</title>
        <authorList>
            <person name="Zajc J."/>
            <person name="Liu Y."/>
            <person name="Dai W."/>
            <person name="Yang Z."/>
            <person name="Hu J."/>
            <person name="Gostincar C."/>
            <person name="Gunde-Cimerman N."/>
        </authorList>
    </citation>
    <scope>NUCLEOTIDE SEQUENCE [LARGE SCALE GENOMIC DNA]</scope>
    <source>
        <strain evidence="16">EXF-994 / CBS 113033</strain>
    </source>
</reference>
<keyword evidence="10" id="KW-0472">Membrane</keyword>
<accession>R9ADW8</accession>
<feature type="domain" description="Glycosyl transferase family 1" evidence="13">
    <location>
        <begin position="256"/>
        <end position="417"/>
    </location>
</feature>
<comment type="subcellular location">
    <subcellularLocation>
        <location evidence="1">Endoplasmic reticulum membrane</location>
        <topology evidence="1">Single-pass membrane protein</topology>
    </subcellularLocation>
</comment>
<evidence type="ECO:0000256" key="11">
    <source>
        <dbReference type="ARBA" id="ARBA00045065"/>
    </source>
</evidence>
<dbReference type="EMBL" id="KE007235">
    <property type="protein sequence ID" value="EOR00363.1"/>
    <property type="molecule type" value="Genomic_DNA"/>
</dbReference>
<keyword evidence="9" id="KW-1133">Transmembrane helix</keyword>
<evidence type="ECO:0000259" key="14">
    <source>
        <dbReference type="Pfam" id="PF15924"/>
    </source>
</evidence>
<comment type="catalytic activity">
    <reaction evidence="11 12">
        <text>an alpha-D-Man-(1-&gt;3)-[alpha-D-Man-(1-&gt;6)]-beta-D-Man-(1-&gt;4)-beta-D-GlcNAc-(1-&gt;4)-alpha-D-GlcNAc-diphospho-di-trans,poly-cis-dolichol + 2 GDP-alpha-D-mannose = an alpha-D-Man-(1-&gt;2)-alpha-D-Man-(1-&gt;2)-alpha-D-Man-(1-&gt;3)-[alpha-D-Man-(1-&gt;6)]-beta-D-Man-(1-&gt;4)-beta-D-GlcNAc-(1-&gt;4)-alpha-D-GlcNAc-diphospho-di-trans,poly-cis-dolichol + 2 GDP + 2 H(+)</text>
        <dbReference type="Rhea" id="RHEA:29523"/>
        <dbReference type="Rhea" id="RHEA-COMP:19515"/>
        <dbReference type="Rhea" id="RHEA-COMP:19516"/>
        <dbReference type="ChEBI" id="CHEBI:15378"/>
        <dbReference type="ChEBI" id="CHEBI:57527"/>
        <dbReference type="ChEBI" id="CHEBI:58189"/>
        <dbReference type="ChEBI" id="CHEBI:132511"/>
        <dbReference type="ChEBI" id="CHEBI:132515"/>
        <dbReference type="EC" id="2.4.1.131"/>
    </reaction>
    <physiologicalReaction direction="left-to-right" evidence="11 12">
        <dbReference type="Rhea" id="RHEA:29524"/>
    </physiologicalReaction>
</comment>
<keyword evidence="5 12" id="KW-0328">Glycosyltransferase</keyword>
<protein>
    <recommendedName>
        <fullName evidence="4 12">GDP-Man:Man(3)GlcNAc(2)-PP-Dol alpha-1,2-mannosyltransferase</fullName>
        <ecNumber evidence="3 12">2.4.1.131</ecNumber>
    </recommendedName>
</protein>
<dbReference type="CDD" id="cd03806">
    <property type="entry name" value="GT4_ALG11-like"/>
    <property type="match status" value="1"/>
</dbReference>